<proteinExistence type="predicted"/>
<evidence type="ECO:0008006" key="3">
    <source>
        <dbReference type="Google" id="ProtNLM"/>
    </source>
</evidence>
<sequence length="93" mass="10257">MAERHPIPLIAQPHDDVLLVNPQASVDHLYDTAARRLNAVEDLLRLLESKPDCALVDEVARLASALAPLLSESRQLFELALDQHSRKSAGLAR</sequence>
<dbReference type="EMBL" id="CP113432">
    <property type="protein sequence ID" value="WAI52082.1"/>
    <property type="molecule type" value="Genomic_DNA"/>
</dbReference>
<reference evidence="1" key="1">
    <citation type="submission" date="2022-11" db="EMBL/GenBank/DDBJ databases">
        <title>Pseudomonas triclosanedens sp. nov., a triclosan degrader isolated from activated sludge.</title>
        <authorList>
            <person name="Yin Y."/>
            <person name="Lu Z."/>
        </authorList>
    </citation>
    <scope>NUCLEOTIDE SEQUENCE</scope>
    <source>
        <strain evidence="1">ZM23</strain>
    </source>
</reference>
<accession>A0ABY7A4D3</accession>
<evidence type="ECO:0000313" key="1">
    <source>
        <dbReference type="EMBL" id="WAI52082.1"/>
    </source>
</evidence>
<dbReference type="RefSeq" id="WP_254472726.1">
    <property type="nucleotide sequence ID" value="NZ_CP113432.1"/>
</dbReference>
<protein>
    <recommendedName>
        <fullName evidence="3">Short-chain dehydrogenase</fullName>
    </recommendedName>
</protein>
<gene>
    <name evidence="1" type="ORF">OU419_12785</name>
</gene>
<organism evidence="1 2">
    <name type="scientific">Pseudomonas triclosanedens</name>
    <dbReference type="NCBI Taxonomy" id="2961893"/>
    <lineage>
        <taxon>Bacteria</taxon>
        <taxon>Pseudomonadati</taxon>
        <taxon>Pseudomonadota</taxon>
        <taxon>Gammaproteobacteria</taxon>
        <taxon>Pseudomonadales</taxon>
        <taxon>Pseudomonadaceae</taxon>
        <taxon>Pseudomonas</taxon>
    </lineage>
</organism>
<dbReference type="Proteomes" id="UP001163624">
    <property type="component" value="Chromosome"/>
</dbReference>
<name>A0ABY7A4D3_9PSED</name>
<evidence type="ECO:0000313" key="2">
    <source>
        <dbReference type="Proteomes" id="UP001163624"/>
    </source>
</evidence>
<keyword evidence="2" id="KW-1185">Reference proteome</keyword>